<comment type="catalytic activity">
    <reaction evidence="7">
        <text>a peptidoglycan chain = a peptidoglycan chain with N-acetyl-1,6-anhydromuramyl-[peptide] at the reducing end + a peptidoglycan chain with N-acetylglucosamine at the non-reducing end.</text>
        <dbReference type="EC" id="4.2.2.29"/>
    </reaction>
</comment>
<keyword evidence="9" id="KW-1185">Reference proteome</keyword>
<reference evidence="8" key="2">
    <citation type="submission" date="2020-09" db="EMBL/GenBank/DDBJ databases">
        <authorList>
            <person name="Sun Q."/>
            <person name="Zhou Y."/>
        </authorList>
    </citation>
    <scope>NUCLEOTIDE SEQUENCE</scope>
    <source>
        <strain evidence="8">CGMCC 1.15179</strain>
    </source>
</reference>
<protein>
    <recommendedName>
        <fullName evidence="7">Endolytic murein transglycosylase</fullName>
        <ecNumber evidence="7">4.2.2.29</ecNumber>
    </recommendedName>
    <alternativeName>
        <fullName evidence="7">Peptidoglycan lytic transglycosylase</fullName>
    </alternativeName>
    <alternativeName>
        <fullName evidence="7">Peptidoglycan polymerization terminase</fullName>
    </alternativeName>
</protein>
<keyword evidence="4 7" id="KW-0472">Membrane</keyword>
<keyword evidence="3 7" id="KW-1133">Transmembrane helix</keyword>
<evidence type="ECO:0000256" key="4">
    <source>
        <dbReference type="ARBA" id="ARBA00023136"/>
    </source>
</evidence>
<dbReference type="Gene3D" id="3.30.1490.480">
    <property type="entry name" value="Endolytic murein transglycosylase"/>
    <property type="match status" value="1"/>
</dbReference>
<name>A0A8J2VH22_9BACL</name>
<reference evidence="8" key="1">
    <citation type="journal article" date="2014" name="Int. J. Syst. Evol. Microbiol.">
        <title>Complete genome sequence of Corynebacterium casei LMG S-19264T (=DSM 44701T), isolated from a smear-ripened cheese.</title>
        <authorList>
            <consortium name="US DOE Joint Genome Institute (JGI-PGF)"/>
            <person name="Walter F."/>
            <person name="Albersmeier A."/>
            <person name="Kalinowski J."/>
            <person name="Ruckert C."/>
        </authorList>
    </citation>
    <scope>NUCLEOTIDE SEQUENCE</scope>
    <source>
        <strain evidence="8">CGMCC 1.15179</strain>
    </source>
</reference>
<evidence type="ECO:0000313" key="8">
    <source>
        <dbReference type="EMBL" id="GGE13506.1"/>
    </source>
</evidence>
<dbReference type="HAMAP" id="MF_02065">
    <property type="entry name" value="MltG"/>
    <property type="match status" value="1"/>
</dbReference>
<sequence length="345" mass="39947">MRWLMRFVYTIILFAAWSTLAYIYVDHSLSSPPRDKPVTLSIQPGATSEDIGHLLMENGLIRKDWFFSTYSWLTGSSRGLQAGVYEIRPDMDIDDILDMITHGKQNTIPVTIPEGFTTEQIANRLQTKGINREEFLEAVDHGQYDYAFLKEIPKGRERRHWLEGYLYPSTYNIPKNAKAEDVVNMMLGQFDQILKKNRVMDRLESRNMTLDQLVNVASIVEREGQVKEELPKIAGVIYNRLDQDMRLQVDATVQYALGEHKNRVLYSDLEKQSPYNTYLHTGLPPGPISNPGEDALLAALEPEQHQYLYYVTKKDGSQEHYFAKTFQEHRRYIFQSKNQLQNSSN</sequence>
<evidence type="ECO:0000256" key="6">
    <source>
        <dbReference type="ARBA" id="ARBA00023316"/>
    </source>
</evidence>
<dbReference type="EC" id="4.2.2.29" evidence="7"/>
<dbReference type="GO" id="GO:0071555">
    <property type="term" value="P:cell wall organization"/>
    <property type="evidence" value="ECO:0007669"/>
    <property type="project" value="UniProtKB-KW"/>
</dbReference>
<dbReference type="GO" id="GO:0008932">
    <property type="term" value="F:lytic endotransglycosylase activity"/>
    <property type="evidence" value="ECO:0007669"/>
    <property type="project" value="UniProtKB-UniRule"/>
</dbReference>
<evidence type="ECO:0000256" key="1">
    <source>
        <dbReference type="ARBA" id="ARBA00022475"/>
    </source>
</evidence>
<dbReference type="RefSeq" id="WP_188647162.1">
    <property type="nucleotide sequence ID" value="NZ_BMHQ01000004.1"/>
</dbReference>
<keyword evidence="1 7" id="KW-1003">Cell membrane</keyword>
<keyword evidence="2 7" id="KW-0812">Transmembrane</keyword>
<evidence type="ECO:0000256" key="3">
    <source>
        <dbReference type="ARBA" id="ARBA00022989"/>
    </source>
</evidence>
<dbReference type="Gene3D" id="3.30.160.60">
    <property type="entry name" value="Classic Zinc Finger"/>
    <property type="match status" value="1"/>
</dbReference>
<comment type="caution">
    <text evidence="8">The sequence shown here is derived from an EMBL/GenBank/DDBJ whole genome shotgun (WGS) entry which is preliminary data.</text>
</comment>
<comment type="similarity">
    <text evidence="7">Belongs to the transglycosylase MltG family.</text>
</comment>
<dbReference type="Pfam" id="PF02618">
    <property type="entry name" value="YceG"/>
    <property type="match status" value="1"/>
</dbReference>
<evidence type="ECO:0000256" key="5">
    <source>
        <dbReference type="ARBA" id="ARBA00023239"/>
    </source>
</evidence>
<dbReference type="InterPro" id="IPR003770">
    <property type="entry name" value="MLTG-like"/>
</dbReference>
<keyword evidence="5 7" id="KW-0456">Lyase</keyword>
<keyword evidence="6 7" id="KW-0961">Cell wall biogenesis/degradation</keyword>
<gene>
    <name evidence="7" type="primary">mltG</name>
    <name evidence="8" type="ORF">GCM10011571_13700</name>
</gene>
<accession>A0A8J2VH22</accession>
<dbReference type="PANTHER" id="PTHR30518">
    <property type="entry name" value="ENDOLYTIC MUREIN TRANSGLYCOSYLASE"/>
    <property type="match status" value="1"/>
</dbReference>
<dbReference type="PANTHER" id="PTHR30518:SF2">
    <property type="entry name" value="ENDOLYTIC MUREIN TRANSGLYCOSYLASE"/>
    <property type="match status" value="1"/>
</dbReference>
<feature type="site" description="Important for catalytic activity" evidence="7">
    <location>
        <position position="223"/>
    </location>
</feature>
<dbReference type="GO" id="GO:0009252">
    <property type="term" value="P:peptidoglycan biosynthetic process"/>
    <property type="evidence" value="ECO:0007669"/>
    <property type="project" value="UniProtKB-UniRule"/>
</dbReference>
<evidence type="ECO:0000256" key="7">
    <source>
        <dbReference type="HAMAP-Rule" id="MF_02065"/>
    </source>
</evidence>
<dbReference type="CDD" id="cd08010">
    <property type="entry name" value="MltG_like"/>
    <property type="match status" value="1"/>
</dbReference>
<evidence type="ECO:0000256" key="2">
    <source>
        <dbReference type="ARBA" id="ARBA00022692"/>
    </source>
</evidence>
<dbReference type="GO" id="GO:0005886">
    <property type="term" value="C:plasma membrane"/>
    <property type="evidence" value="ECO:0007669"/>
    <property type="project" value="UniProtKB-UniRule"/>
</dbReference>
<proteinExistence type="inferred from homology"/>
<dbReference type="EMBL" id="BMHQ01000004">
    <property type="protein sequence ID" value="GGE13506.1"/>
    <property type="molecule type" value="Genomic_DNA"/>
</dbReference>
<dbReference type="AlphaFoldDB" id="A0A8J2VH22"/>
<comment type="function">
    <text evidence="7">Functions as a peptidoglycan terminase that cleaves nascent peptidoglycan strands endolytically to terminate their elongation.</text>
</comment>
<organism evidence="8 9">
    <name type="scientific">Marinithermofilum abyssi</name>
    <dbReference type="NCBI Taxonomy" id="1571185"/>
    <lineage>
        <taxon>Bacteria</taxon>
        <taxon>Bacillati</taxon>
        <taxon>Bacillota</taxon>
        <taxon>Bacilli</taxon>
        <taxon>Bacillales</taxon>
        <taxon>Thermoactinomycetaceae</taxon>
        <taxon>Marinithermofilum</taxon>
    </lineage>
</organism>
<dbReference type="Proteomes" id="UP000625210">
    <property type="component" value="Unassembled WGS sequence"/>
</dbReference>
<dbReference type="NCBIfam" id="TIGR00247">
    <property type="entry name" value="endolytic transglycosylase MltG"/>
    <property type="match status" value="1"/>
</dbReference>
<evidence type="ECO:0000313" key="9">
    <source>
        <dbReference type="Proteomes" id="UP000625210"/>
    </source>
</evidence>